<dbReference type="RefSeq" id="WP_345592102.1">
    <property type="nucleotide sequence ID" value="NZ_BAABJG010000029.1"/>
</dbReference>
<comment type="caution">
    <text evidence="2">The sequence shown here is derived from an EMBL/GenBank/DDBJ whole genome shotgun (WGS) entry which is preliminary data.</text>
</comment>
<feature type="chain" id="PRO_5045064301" evidence="1">
    <location>
        <begin position="28"/>
        <end position="248"/>
    </location>
</feature>
<dbReference type="InterPro" id="IPR036209">
    <property type="entry name" value="YwmB-like_sf"/>
</dbReference>
<dbReference type="PROSITE" id="PS51257">
    <property type="entry name" value="PROKAR_LIPOPROTEIN"/>
    <property type="match status" value="1"/>
</dbReference>
<name>A0ABW3UJN9_9BACL</name>
<protein>
    <submittedName>
        <fullName evidence="2">YwmB family TATA-box binding protein</fullName>
    </submittedName>
</protein>
<gene>
    <name evidence="2" type="ORF">ACFQ4B_12980</name>
</gene>
<keyword evidence="1" id="KW-0732">Signal</keyword>
<dbReference type="InterPro" id="IPR014794">
    <property type="entry name" value="DUF1779"/>
</dbReference>
<evidence type="ECO:0000313" key="3">
    <source>
        <dbReference type="Proteomes" id="UP001597180"/>
    </source>
</evidence>
<feature type="signal peptide" evidence="1">
    <location>
        <begin position="1"/>
        <end position="27"/>
    </location>
</feature>
<dbReference type="EMBL" id="JBHTLU010000014">
    <property type="protein sequence ID" value="MFD1221033.1"/>
    <property type="molecule type" value="Genomic_DNA"/>
</dbReference>
<dbReference type="SUPFAM" id="SSF143842">
    <property type="entry name" value="YwmB-like"/>
    <property type="match status" value="1"/>
</dbReference>
<dbReference type="Gene3D" id="3.30.360.40">
    <property type="entry name" value="YwmB-like"/>
    <property type="match status" value="1"/>
</dbReference>
<evidence type="ECO:0000256" key="1">
    <source>
        <dbReference type="SAM" id="SignalP"/>
    </source>
</evidence>
<dbReference type="Pfam" id="PF08680">
    <property type="entry name" value="DUF1779"/>
    <property type="match status" value="1"/>
</dbReference>
<proteinExistence type="predicted"/>
<evidence type="ECO:0000313" key="2">
    <source>
        <dbReference type="EMBL" id="MFD1221033.1"/>
    </source>
</evidence>
<sequence length="248" mass="27476">MIRRWLGYVIGCLVAVSCIAGAWGAGAAGKADNSFELLMPLSEKFMGSEQKMIVKHAGPYQSYSSEMQFVQIGQQISQLLGLPVTSDITKETDHLLYKTASQDAANGVEETLLWIGFPDGTSELVVSAQTTQPEGFTVIQSVQQRLADNLASLHIKPQWNVMIQGNASEEYSIDASPLQDWVQKRLEAHKVEQYEDAGSTSVTYYSPRFKEHINNGKQEMNLQVAVHRSSITHQNRITIGIPAITIEY</sequence>
<organism evidence="2 3">
    <name type="scientific">Paenibacillus vulneris</name>
    <dbReference type="NCBI Taxonomy" id="1133364"/>
    <lineage>
        <taxon>Bacteria</taxon>
        <taxon>Bacillati</taxon>
        <taxon>Bacillota</taxon>
        <taxon>Bacilli</taxon>
        <taxon>Bacillales</taxon>
        <taxon>Paenibacillaceae</taxon>
        <taxon>Paenibacillus</taxon>
    </lineage>
</organism>
<keyword evidence="3" id="KW-1185">Reference proteome</keyword>
<dbReference type="Proteomes" id="UP001597180">
    <property type="component" value="Unassembled WGS sequence"/>
</dbReference>
<accession>A0ABW3UJN9</accession>
<reference evidence="3" key="1">
    <citation type="journal article" date="2019" name="Int. J. Syst. Evol. Microbiol.">
        <title>The Global Catalogue of Microorganisms (GCM) 10K type strain sequencing project: providing services to taxonomists for standard genome sequencing and annotation.</title>
        <authorList>
            <consortium name="The Broad Institute Genomics Platform"/>
            <consortium name="The Broad Institute Genome Sequencing Center for Infectious Disease"/>
            <person name="Wu L."/>
            <person name="Ma J."/>
        </authorList>
    </citation>
    <scope>NUCLEOTIDE SEQUENCE [LARGE SCALE GENOMIC DNA]</scope>
    <source>
        <strain evidence="3">CCUG 53270</strain>
    </source>
</reference>